<dbReference type="RefSeq" id="WP_151667574.1">
    <property type="nucleotide sequence ID" value="NZ_WBVO01000007.1"/>
</dbReference>
<dbReference type="Proteomes" id="UP000468650">
    <property type="component" value="Unassembled WGS sequence"/>
</dbReference>
<organism evidence="1 2">
    <name type="scientific">Phaeocystidibacter luteus</name>
    <dbReference type="NCBI Taxonomy" id="911197"/>
    <lineage>
        <taxon>Bacteria</taxon>
        <taxon>Pseudomonadati</taxon>
        <taxon>Bacteroidota</taxon>
        <taxon>Flavobacteriia</taxon>
        <taxon>Flavobacteriales</taxon>
        <taxon>Phaeocystidibacteraceae</taxon>
        <taxon>Phaeocystidibacter</taxon>
    </lineage>
</organism>
<dbReference type="Gene3D" id="2.130.10.10">
    <property type="entry name" value="YVTN repeat-like/Quinoprotein amine dehydrogenase"/>
    <property type="match status" value="1"/>
</dbReference>
<dbReference type="SUPFAM" id="SSF50998">
    <property type="entry name" value="Quinoprotein alcohol dehydrogenase-like"/>
    <property type="match status" value="1"/>
</dbReference>
<dbReference type="PROSITE" id="PS51257">
    <property type="entry name" value="PROKAR_LIPOPROTEIN"/>
    <property type="match status" value="1"/>
</dbReference>
<dbReference type="AlphaFoldDB" id="A0A6N6RK85"/>
<keyword evidence="2" id="KW-1185">Reference proteome</keyword>
<protein>
    <submittedName>
        <fullName evidence="1">Uncharacterized protein</fullName>
    </submittedName>
</protein>
<dbReference type="InterPro" id="IPR011047">
    <property type="entry name" value="Quinoprotein_ADH-like_sf"/>
</dbReference>
<dbReference type="InterPro" id="IPR015943">
    <property type="entry name" value="WD40/YVTN_repeat-like_dom_sf"/>
</dbReference>
<name>A0A6N6RK85_9FLAO</name>
<reference evidence="1 2" key="1">
    <citation type="submission" date="2019-09" db="EMBL/GenBank/DDBJ databases">
        <title>Genomes of family Cryomorphaceae.</title>
        <authorList>
            <person name="Bowman J.P."/>
        </authorList>
    </citation>
    <scope>NUCLEOTIDE SEQUENCE [LARGE SCALE GENOMIC DNA]</scope>
    <source>
        <strain evidence="1 2">LMG 25704</strain>
    </source>
</reference>
<sequence>MLRTLLIVVTLGLLACSPDIDSPAPSSAQFEPLFDSVWATYGDTDRQYEIHLFNTPHAYNGRITVVSNSILFDALNSITTLSGDDGRILHQHELMTINSEIEGEPPVTKRQGRYLMASTYKGWNGIDLETGKAIWSIENSHFWMDRENSNRAAVHNGAFFYFKESALDELKDWEVYSTPVDRYEPRLVFSPTSIPEISHLSVYVRGLAIAAKPTGGIMCVIYGRAPVEWNTSFVCFIDVKTGEVMHYEVFSGRMARDQEAHVRNGRILFPLESEIRAYSLSTLEFEWSRYISRSLQIEFIPVGDNLIIYTSGAYNGAMGVWMEIDEQNGAIVRSTNSTTDYLMDDFYTVVDEKIYYPSSYSKWYYWDAGTMRLQIFNANTFEFELTLEQQEEIGTFHGGITYDEVNRTLVAQRRRTFQALKIPEE</sequence>
<dbReference type="EMBL" id="WBVO01000007">
    <property type="protein sequence ID" value="KAB2809751.1"/>
    <property type="molecule type" value="Genomic_DNA"/>
</dbReference>
<proteinExistence type="predicted"/>
<evidence type="ECO:0000313" key="2">
    <source>
        <dbReference type="Proteomes" id="UP000468650"/>
    </source>
</evidence>
<evidence type="ECO:0000313" key="1">
    <source>
        <dbReference type="EMBL" id="KAB2809751.1"/>
    </source>
</evidence>
<accession>A0A6N6RK85</accession>
<comment type="caution">
    <text evidence="1">The sequence shown here is derived from an EMBL/GenBank/DDBJ whole genome shotgun (WGS) entry which is preliminary data.</text>
</comment>
<gene>
    <name evidence="1" type="ORF">F8C67_09340</name>
</gene>